<dbReference type="Gene3D" id="3.30.420.10">
    <property type="entry name" value="Ribonuclease H-like superfamily/Ribonuclease H"/>
    <property type="match status" value="1"/>
</dbReference>
<dbReference type="SUPFAM" id="SSF53098">
    <property type="entry name" value="Ribonuclease H-like"/>
    <property type="match status" value="1"/>
</dbReference>
<dbReference type="Pfam" id="PF09039">
    <property type="entry name" value="HTH_Tnp_Mu_2"/>
    <property type="match status" value="1"/>
</dbReference>
<feature type="compositionally biased region" description="Pro residues" evidence="1">
    <location>
        <begin position="481"/>
        <end position="494"/>
    </location>
</feature>
<organism evidence="3 4">
    <name type="scientific">Edaphosphingomonas fennica</name>
    <dbReference type="NCBI Taxonomy" id="114404"/>
    <lineage>
        <taxon>Bacteria</taxon>
        <taxon>Pseudomonadati</taxon>
        <taxon>Pseudomonadota</taxon>
        <taxon>Alphaproteobacteria</taxon>
        <taxon>Sphingomonadales</taxon>
        <taxon>Rhizorhabdaceae</taxon>
        <taxon>Edaphosphingomonas</taxon>
    </lineage>
</organism>
<evidence type="ECO:0000313" key="3">
    <source>
        <dbReference type="EMBL" id="PTD24619.1"/>
    </source>
</evidence>
<dbReference type="InterPro" id="IPR012337">
    <property type="entry name" value="RNaseH-like_sf"/>
</dbReference>
<evidence type="ECO:0000256" key="1">
    <source>
        <dbReference type="SAM" id="MobiDB-lite"/>
    </source>
</evidence>
<dbReference type="InterPro" id="IPR001584">
    <property type="entry name" value="Integrase_cat-core"/>
</dbReference>
<name>A0A2T4I4W0_9SPHN</name>
<feature type="domain" description="Integrase catalytic" evidence="2">
    <location>
        <begin position="127"/>
        <end position="329"/>
    </location>
</feature>
<dbReference type="PROSITE" id="PS50994">
    <property type="entry name" value="INTEGRASE"/>
    <property type="match status" value="1"/>
</dbReference>
<keyword evidence="4" id="KW-1185">Reference proteome</keyword>
<sequence>MLDASAELSLSRSRLFELVARYREDPVTSSLVDRPEGFPKGRRRLPPEVDQLVASEIEQFYLTRPKPTLARLVRDIRHACYERGLRSPTRKTIAARVATIDRERLIRKRDGAKAASDRYRPVIGSYTADHPLQIVQMDHTPADIIIVDEHFRKPLGRPTLTLQIDIATRVIPGFYISLESPSATSVGMAIRHAVLPKMAWLEEREIKIDYPIFGIPKTLHLDNAPEFRSRALKRGCQQHGINLKYRPRRTPHYGGHIERLIGTTIGAVHLLPGTTFSNIQAKGDYDAEGQACMTLREFEQWFTIEVGVYHGSIHSELGIPPLTAWADGLGVRPDPLRLPADPDRFLLNFLPFEMRKIRREGIELFHAFYWHGGLASLIANCGQKLPIKYNPLNLSAVYVELSDNEHLTVPLSDRRRPAITKFEHDLAVRTLRERGRQAVDEQSLFDMVNEQRRIVLDAIHKTKAARKSAQRVAYALEAGFPPSPHSLPPPPTSPEPDDTEPIVPFQIEERL</sequence>
<dbReference type="EMBL" id="PHHF01000031">
    <property type="protein sequence ID" value="PTD24619.1"/>
    <property type="molecule type" value="Genomic_DNA"/>
</dbReference>
<dbReference type="InterPro" id="IPR015126">
    <property type="entry name" value="Mu_I-gamma"/>
</dbReference>
<gene>
    <name evidence="3" type="ORF">CV103_07305</name>
</gene>
<evidence type="ECO:0000313" key="4">
    <source>
        <dbReference type="Proteomes" id="UP000241206"/>
    </source>
</evidence>
<dbReference type="GO" id="GO:0003676">
    <property type="term" value="F:nucleic acid binding"/>
    <property type="evidence" value="ECO:0007669"/>
    <property type="project" value="InterPro"/>
</dbReference>
<dbReference type="InterPro" id="IPR009004">
    <property type="entry name" value="Transposase_Mu_C"/>
</dbReference>
<comment type="caution">
    <text evidence="3">The sequence shown here is derived from an EMBL/GenBank/DDBJ whole genome shotgun (WGS) entry which is preliminary data.</text>
</comment>
<reference evidence="3 4" key="1">
    <citation type="submission" date="2017-11" db="EMBL/GenBank/DDBJ databases">
        <title>Sphingomonas oleivorans sp. nov., isolated from oil-contaminated soil.</title>
        <authorList>
            <person name="Wang L."/>
            <person name="Chen L."/>
        </authorList>
    </citation>
    <scope>NUCLEOTIDE SEQUENCE [LARGE SCALE GENOMIC DNA]</scope>
    <source>
        <strain evidence="3 4">K101</strain>
    </source>
</reference>
<dbReference type="Pfam" id="PF09299">
    <property type="entry name" value="Mu-transpos_C"/>
    <property type="match status" value="1"/>
</dbReference>
<dbReference type="AlphaFoldDB" id="A0A2T4I4W0"/>
<accession>A0A2T4I4W0</accession>
<dbReference type="InterPro" id="IPR015378">
    <property type="entry name" value="Transposase-like_Mu_C"/>
</dbReference>
<proteinExistence type="predicted"/>
<protein>
    <submittedName>
        <fullName evidence="3">Integrase</fullName>
    </submittedName>
</protein>
<dbReference type="Proteomes" id="UP000241206">
    <property type="component" value="Unassembled WGS sequence"/>
</dbReference>
<dbReference type="GO" id="GO:0015074">
    <property type="term" value="P:DNA integration"/>
    <property type="evidence" value="ECO:0007669"/>
    <property type="project" value="InterPro"/>
</dbReference>
<dbReference type="InterPro" id="IPR036397">
    <property type="entry name" value="RNaseH_sf"/>
</dbReference>
<evidence type="ECO:0000259" key="2">
    <source>
        <dbReference type="PROSITE" id="PS50994"/>
    </source>
</evidence>
<feature type="region of interest" description="Disordered" evidence="1">
    <location>
        <begin position="475"/>
        <end position="511"/>
    </location>
</feature>
<dbReference type="SUPFAM" id="SSF50610">
    <property type="entry name" value="mu transposase, C-terminal domain"/>
    <property type="match status" value="1"/>
</dbReference>